<proteinExistence type="predicted"/>
<protein>
    <submittedName>
        <fullName evidence="1">Uncharacterized protein</fullName>
    </submittedName>
</protein>
<sequence>MAQSLAQMNLTCAWLEAILLGKAVLWPPAPMKANQPVGINCMLFGGCIFVLQSTHAQAQRTLIYASVVQFTLAVAHAIVTFVETMEAFTTPYISAELNGVDNYYFALGGNSLNIASLSLYVVNTYTQELLLIWRLFIICNRKIEPCLLPYYGWLIVAIVGSMAVAQFMPVDATVFKRDVIAYSLAGWGLEMSVNAITSASIAYHIWRTGRRNASILGHFTHKLKAAFLMTIECGVLITICPCVMFILVALENPAGFIATSIGAQVAAITPLLIIVCVGLRATRNEISPPESAFSRPLDLNIAHSEDRSSDYPMHKLSPRGISATFDKGTSELVSTIGHV</sequence>
<name>A0ACB8BT70_9AGAM</name>
<comment type="caution">
    <text evidence="1">The sequence shown here is derived from an EMBL/GenBank/DDBJ whole genome shotgun (WGS) entry which is preliminary data.</text>
</comment>
<reference evidence="1" key="1">
    <citation type="journal article" date="2021" name="New Phytol.">
        <title>Evolutionary innovations through gain and loss of genes in the ectomycorrhizal Boletales.</title>
        <authorList>
            <person name="Wu G."/>
            <person name="Miyauchi S."/>
            <person name="Morin E."/>
            <person name="Kuo A."/>
            <person name="Drula E."/>
            <person name="Varga T."/>
            <person name="Kohler A."/>
            <person name="Feng B."/>
            <person name="Cao Y."/>
            <person name="Lipzen A."/>
            <person name="Daum C."/>
            <person name="Hundley H."/>
            <person name="Pangilinan J."/>
            <person name="Johnson J."/>
            <person name="Barry K."/>
            <person name="LaButti K."/>
            <person name="Ng V."/>
            <person name="Ahrendt S."/>
            <person name="Min B."/>
            <person name="Choi I.G."/>
            <person name="Park H."/>
            <person name="Plett J.M."/>
            <person name="Magnuson J."/>
            <person name="Spatafora J.W."/>
            <person name="Nagy L.G."/>
            <person name="Henrissat B."/>
            <person name="Grigoriev I.V."/>
            <person name="Yang Z.L."/>
            <person name="Xu J."/>
            <person name="Martin F.M."/>
        </authorList>
    </citation>
    <scope>NUCLEOTIDE SEQUENCE</scope>
    <source>
        <strain evidence="1">KUC20120723A-06</strain>
    </source>
</reference>
<keyword evidence="2" id="KW-1185">Reference proteome</keyword>
<dbReference type="EMBL" id="MU266344">
    <property type="protein sequence ID" value="KAH7929136.1"/>
    <property type="molecule type" value="Genomic_DNA"/>
</dbReference>
<organism evidence="1 2">
    <name type="scientific">Leucogyrophana mollusca</name>
    <dbReference type="NCBI Taxonomy" id="85980"/>
    <lineage>
        <taxon>Eukaryota</taxon>
        <taxon>Fungi</taxon>
        <taxon>Dikarya</taxon>
        <taxon>Basidiomycota</taxon>
        <taxon>Agaricomycotina</taxon>
        <taxon>Agaricomycetes</taxon>
        <taxon>Agaricomycetidae</taxon>
        <taxon>Boletales</taxon>
        <taxon>Boletales incertae sedis</taxon>
        <taxon>Leucogyrophana</taxon>
    </lineage>
</organism>
<evidence type="ECO:0000313" key="2">
    <source>
        <dbReference type="Proteomes" id="UP000790709"/>
    </source>
</evidence>
<dbReference type="Proteomes" id="UP000790709">
    <property type="component" value="Unassembled WGS sequence"/>
</dbReference>
<accession>A0ACB8BT70</accession>
<evidence type="ECO:0000313" key="1">
    <source>
        <dbReference type="EMBL" id="KAH7929136.1"/>
    </source>
</evidence>
<gene>
    <name evidence="1" type="ORF">BV22DRAFT_1125915</name>
</gene>